<gene>
    <name evidence="3" type="ORF">MON40_01935</name>
</gene>
<feature type="signal peptide" evidence="2">
    <location>
        <begin position="1"/>
        <end position="26"/>
    </location>
</feature>
<evidence type="ECO:0000313" key="3">
    <source>
        <dbReference type="EMBL" id="UNV85311.1"/>
    </source>
</evidence>
<name>A0ABY3Y830_9NEIS</name>
<reference evidence="3 4" key="1">
    <citation type="submission" date="2022-03" db="EMBL/GenBank/DDBJ databases">
        <title>Genome sequencing of Neisseria macacae.</title>
        <authorList>
            <person name="Baek M.-G."/>
        </authorList>
    </citation>
    <scope>NUCLEOTIDE SEQUENCE [LARGE SCALE GENOMIC DNA]</scope>
    <source>
        <strain evidence="3 4">ATCC 33926</strain>
    </source>
</reference>
<dbReference type="Proteomes" id="UP000829455">
    <property type="component" value="Chromosome"/>
</dbReference>
<accession>A0ABY3Y830</accession>
<evidence type="ECO:0000256" key="1">
    <source>
        <dbReference type="SAM" id="MobiDB-lite"/>
    </source>
</evidence>
<sequence length="457" mass="48102">MKKITSSILKTCFAATAVITAHSAFAYDASRPTSAPARSTLDNHNFPYSMPINPNAARDGKPYLKAHDDVMTLAGATLPPARPVKPTAPPPQRAPLANQDFPYSMPINPNAANDGKPYLKAHDDVMTLAGATLPPARPVKPTAPPPSKPVGNNGDFPYSMPIGGNVSIPDSGVMSTASQPPARPIGKPIAPPPSKPVVNNGNFPYSEPIYGKRTSTTPVGVMTTADVPPAYNPNNAVAKPQYTVKNSVRVADADNLKNKEILFVIDRIEGKGERVIRERRINQIELFSLNTEDGKGKGLLTVGKIPTASGNVFFGEWAPASEAAATAHVKGNAHPAWFYGKNPTGSTKGLATATYNVVGVNGHKAGERDIYTGTVKAYFGSGDSGSMTGKLARHTDTLDFAGVKIDNLNGTFASDAARNREGIKGQFYGQNAAALAGIATRGTESRADDISFGGVKQ</sequence>
<dbReference type="RefSeq" id="WP_242925979.1">
    <property type="nucleotide sequence ID" value="NZ_CP094241.1"/>
</dbReference>
<feature type="chain" id="PRO_5046721440" description="Transferrin-binding protein B C-lobe/N-lobe beta barrel domain-containing protein" evidence="2">
    <location>
        <begin position="27"/>
        <end position="457"/>
    </location>
</feature>
<protein>
    <recommendedName>
        <fullName evidence="5">Transferrin-binding protein B C-lobe/N-lobe beta barrel domain-containing protein</fullName>
    </recommendedName>
</protein>
<dbReference type="EMBL" id="CP094241">
    <property type="protein sequence ID" value="UNV85311.1"/>
    <property type="molecule type" value="Genomic_DNA"/>
</dbReference>
<proteinExistence type="predicted"/>
<dbReference type="NCBIfam" id="NF041636">
    <property type="entry name" value="slam_lipo"/>
    <property type="match status" value="1"/>
</dbReference>
<evidence type="ECO:0000256" key="2">
    <source>
        <dbReference type="SAM" id="SignalP"/>
    </source>
</evidence>
<organism evidence="3 4">
    <name type="scientific">Neisseria macacae ATCC 33926</name>
    <dbReference type="NCBI Taxonomy" id="997348"/>
    <lineage>
        <taxon>Bacteria</taxon>
        <taxon>Pseudomonadati</taxon>
        <taxon>Pseudomonadota</taxon>
        <taxon>Betaproteobacteria</taxon>
        <taxon>Neisseriales</taxon>
        <taxon>Neisseriaceae</taxon>
        <taxon>Neisseria</taxon>
    </lineage>
</organism>
<keyword evidence="2" id="KW-0732">Signal</keyword>
<evidence type="ECO:0000313" key="4">
    <source>
        <dbReference type="Proteomes" id="UP000829455"/>
    </source>
</evidence>
<dbReference type="InterPro" id="IPR054843">
    <property type="entry name" value="Slam_hemophilin_C"/>
</dbReference>
<feature type="region of interest" description="Disordered" evidence="1">
    <location>
        <begin position="173"/>
        <end position="196"/>
    </location>
</feature>
<keyword evidence="4" id="KW-1185">Reference proteome</keyword>
<evidence type="ECO:0008006" key="5">
    <source>
        <dbReference type="Google" id="ProtNLM"/>
    </source>
</evidence>